<accession>A0A919R478</accession>
<keyword evidence="4" id="KW-1185">Reference proteome</keyword>
<name>A0A919R478_9ACTN</name>
<sequence>MSDVLAIGGYGAVGTPLTSSLARRFPGRVIPAGRDPDRARRLARTLGSDRAARVDVTDLPGFERVLDEHRPAVVVLCVEPPDAGIARACLARGVHLVDVGASHHLLAQVEALAGVAVAAGATAALSVGVAPGLTNLLALRAHEAVGGAERVDLTVMIGGGERHGADGVRWVVEQLARPAAPDGPPAGPRAAYLPGHGTRTARPFPFSDQHTLRRTLGVPEVTTRLCLDSAALTTFLFGLRRAVRRPALRRLVTASLTRVHIGGDAFAVRADAVNGRRHAAFALTGHGQSRATALVAAHVTAALLEGTAPPGVHHIERLPGMADLPESLAPYGITFWPPDTLAARAEQK</sequence>
<dbReference type="Gene3D" id="3.40.50.720">
    <property type="entry name" value="NAD(P)-binding Rossmann-like Domain"/>
    <property type="match status" value="1"/>
</dbReference>
<dbReference type="InterPro" id="IPR036291">
    <property type="entry name" value="NAD(P)-bd_dom_sf"/>
</dbReference>
<evidence type="ECO:0000313" key="3">
    <source>
        <dbReference type="EMBL" id="GII79389.1"/>
    </source>
</evidence>
<reference evidence="3" key="1">
    <citation type="submission" date="2021-01" db="EMBL/GenBank/DDBJ databases">
        <title>Whole genome shotgun sequence of Sphaerisporangium rufum NBRC 109079.</title>
        <authorList>
            <person name="Komaki H."/>
            <person name="Tamura T."/>
        </authorList>
    </citation>
    <scope>NUCLEOTIDE SEQUENCE</scope>
    <source>
        <strain evidence="3">NBRC 109079</strain>
    </source>
</reference>
<feature type="domain" description="Saccharopine dehydrogenase NADP binding" evidence="2">
    <location>
        <begin position="4"/>
        <end position="123"/>
    </location>
</feature>
<dbReference type="PANTHER" id="PTHR43796">
    <property type="entry name" value="CARBOXYNORSPERMIDINE SYNTHASE"/>
    <property type="match status" value="1"/>
</dbReference>
<dbReference type="InterPro" id="IPR005097">
    <property type="entry name" value="Sacchrp_dh_NADP-bd"/>
</dbReference>
<dbReference type="Proteomes" id="UP000655287">
    <property type="component" value="Unassembled WGS sequence"/>
</dbReference>
<dbReference type="Pfam" id="PF03435">
    <property type="entry name" value="Sacchrp_dh_NADP"/>
    <property type="match status" value="1"/>
</dbReference>
<dbReference type="AlphaFoldDB" id="A0A919R478"/>
<evidence type="ECO:0000259" key="2">
    <source>
        <dbReference type="Pfam" id="PF03435"/>
    </source>
</evidence>
<evidence type="ECO:0000313" key="4">
    <source>
        <dbReference type="Proteomes" id="UP000655287"/>
    </source>
</evidence>
<protein>
    <recommendedName>
        <fullName evidence="2">Saccharopine dehydrogenase NADP binding domain-containing protein</fullName>
    </recommendedName>
</protein>
<dbReference type="RefSeq" id="WP_203989347.1">
    <property type="nucleotide sequence ID" value="NZ_BOOU01000058.1"/>
</dbReference>
<evidence type="ECO:0000256" key="1">
    <source>
        <dbReference type="SAM" id="MobiDB-lite"/>
    </source>
</evidence>
<proteinExistence type="predicted"/>
<organism evidence="3 4">
    <name type="scientific">Sphaerisporangium rufum</name>
    <dbReference type="NCBI Taxonomy" id="1381558"/>
    <lineage>
        <taxon>Bacteria</taxon>
        <taxon>Bacillati</taxon>
        <taxon>Actinomycetota</taxon>
        <taxon>Actinomycetes</taxon>
        <taxon>Streptosporangiales</taxon>
        <taxon>Streptosporangiaceae</taxon>
        <taxon>Sphaerisporangium</taxon>
    </lineage>
</organism>
<gene>
    <name evidence="3" type="ORF">Sru01_43710</name>
</gene>
<feature type="region of interest" description="Disordered" evidence="1">
    <location>
        <begin position="178"/>
        <end position="206"/>
    </location>
</feature>
<dbReference type="SUPFAM" id="SSF51735">
    <property type="entry name" value="NAD(P)-binding Rossmann-fold domains"/>
    <property type="match status" value="1"/>
</dbReference>
<dbReference type="EMBL" id="BOOU01000058">
    <property type="protein sequence ID" value="GII79389.1"/>
    <property type="molecule type" value="Genomic_DNA"/>
</dbReference>
<dbReference type="PANTHER" id="PTHR43796:SF2">
    <property type="entry name" value="CARBOXYNORSPERMIDINE SYNTHASE"/>
    <property type="match status" value="1"/>
</dbReference>
<comment type="caution">
    <text evidence="3">The sequence shown here is derived from an EMBL/GenBank/DDBJ whole genome shotgun (WGS) entry which is preliminary data.</text>
</comment>